<protein>
    <recommendedName>
        <fullName evidence="5">DUF4352 domain-containing protein</fullName>
    </recommendedName>
</protein>
<evidence type="ECO:0000313" key="4">
    <source>
        <dbReference type="Proteomes" id="UP000273326"/>
    </source>
</evidence>
<proteinExistence type="predicted"/>
<evidence type="ECO:0000256" key="2">
    <source>
        <dbReference type="SAM" id="SignalP"/>
    </source>
</evidence>
<organism evidence="3 4">
    <name type="scientific">Jeotgalibaca ciconiae</name>
    <dbReference type="NCBI Taxonomy" id="2496265"/>
    <lineage>
        <taxon>Bacteria</taxon>
        <taxon>Bacillati</taxon>
        <taxon>Bacillota</taxon>
        <taxon>Bacilli</taxon>
        <taxon>Lactobacillales</taxon>
        <taxon>Carnobacteriaceae</taxon>
        <taxon>Jeotgalibaca</taxon>
    </lineage>
</organism>
<evidence type="ECO:0008006" key="5">
    <source>
        <dbReference type="Google" id="ProtNLM"/>
    </source>
</evidence>
<name>A0A3Q9BMA3_9LACT</name>
<evidence type="ECO:0000313" key="3">
    <source>
        <dbReference type="EMBL" id="AZP04538.1"/>
    </source>
</evidence>
<reference evidence="4" key="1">
    <citation type="submission" date="2018-12" db="EMBL/GenBank/DDBJ databases">
        <title>Complete genome sequencing of Jeotgalibaca sp. H21T32.</title>
        <authorList>
            <person name="Bae J.-W."/>
            <person name="Lee S.-Y."/>
        </authorList>
    </citation>
    <scope>NUCLEOTIDE SEQUENCE [LARGE SCALE GENOMIC DNA]</scope>
    <source>
        <strain evidence="4">H21T32</strain>
    </source>
</reference>
<feature type="signal peptide" evidence="2">
    <location>
        <begin position="1"/>
        <end position="24"/>
    </location>
</feature>
<accession>A0A3Q9BMA3</accession>
<dbReference type="RefSeq" id="WP_126110053.1">
    <property type="nucleotide sequence ID" value="NZ_CP034465.1"/>
</dbReference>
<sequence>MRGKYAWLLLSTLFLLSACVGTDADGDSSKNNETNESSAVVEVSEDKTIQFVSGVLENETKGDKYNYYALEGQAEGINQVTAIIEGTAVDIRTTDNQWYFTYPYPGPNVKTEITFTTDDRVEYGQTGIDLADLEQNSYVTVTFIPNEEPIIENPAVSVNEGESQTFRNEDSGIVEVVTVTNIEVTEPEEDLQALGESVLKVEVLYVNEGTATTFIAPNYFTATDGEGHFLPLRYRHFWLNEVEPGKSFTETIYYDVTDEGPYQVHFFDGAWLDQETVNGVEI</sequence>
<dbReference type="EMBL" id="CP034465">
    <property type="protein sequence ID" value="AZP04538.1"/>
    <property type="molecule type" value="Genomic_DNA"/>
</dbReference>
<dbReference type="AlphaFoldDB" id="A0A3Q9BMA3"/>
<dbReference type="Proteomes" id="UP000273326">
    <property type="component" value="Chromosome"/>
</dbReference>
<keyword evidence="1 2" id="KW-0732">Signal</keyword>
<dbReference type="OrthoDB" id="2165403at2"/>
<dbReference type="InterPro" id="IPR029050">
    <property type="entry name" value="Immunoprotect_excell_Ig-like"/>
</dbReference>
<dbReference type="PROSITE" id="PS51257">
    <property type="entry name" value="PROKAR_LIPOPROTEIN"/>
    <property type="match status" value="1"/>
</dbReference>
<dbReference type="Gene3D" id="2.60.40.1240">
    <property type="match status" value="1"/>
</dbReference>
<dbReference type="KEGG" id="jeh:EJN90_07760"/>
<evidence type="ECO:0000256" key="1">
    <source>
        <dbReference type="ARBA" id="ARBA00022729"/>
    </source>
</evidence>
<feature type="chain" id="PRO_5039190196" description="DUF4352 domain-containing protein" evidence="2">
    <location>
        <begin position="25"/>
        <end position="282"/>
    </location>
</feature>
<keyword evidence="4" id="KW-1185">Reference proteome</keyword>
<gene>
    <name evidence="3" type="ORF">EJN90_07760</name>
</gene>